<sequence>MSAPRTDCSGLAREVLLAERRGLLDGAVDVLRASPGGYAAVTAPRPGLRRHFRRVLAWFAVPAVLWMAGAVLRIWCRAAAALRVETGTGWLPRATGAAALGVASAAACWLPPYAVIALLVVIVLWLARHLSRGAADSTATP</sequence>
<gene>
    <name evidence="2" type="ORF">E1288_16145</name>
</gene>
<accession>A0A4V2YML6</accession>
<reference evidence="2 3" key="1">
    <citation type="submission" date="2019-03" db="EMBL/GenBank/DDBJ databases">
        <title>Draft genome sequences of novel Actinobacteria.</title>
        <authorList>
            <person name="Sahin N."/>
            <person name="Ay H."/>
            <person name="Saygin H."/>
        </authorList>
    </citation>
    <scope>NUCLEOTIDE SEQUENCE [LARGE SCALE GENOMIC DNA]</scope>
    <source>
        <strain evidence="2 3">7K502</strain>
    </source>
</reference>
<evidence type="ECO:0000256" key="1">
    <source>
        <dbReference type="SAM" id="Phobius"/>
    </source>
</evidence>
<evidence type="ECO:0000313" key="3">
    <source>
        <dbReference type="Proteomes" id="UP000294947"/>
    </source>
</evidence>
<dbReference type="Proteomes" id="UP000294947">
    <property type="component" value="Unassembled WGS sequence"/>
</dbReference>
<comment type="caution">
    <text evidence="2">The sequence shown here is derived from an EMBL/GenBank/DDBJ whole genome shotgun (WGS) entry which is preliminary data.</text>
</comment>
<dbReference type="AlphaFoldDB" id="A0A4V2YML6"/>
<keyword evidence="1" id="KW-0472">Membrane</keyword>
<keyword evidence="1" id="KW-1133">Transmembrane helix</keyword>
<dbReference type="RefSeq" id="WP_132485860.1">
    <property type="nucleotide sequence ID" value="NZ_SMKW01000019.1"/>
</dbReference>
<dbReference type="EMBL" id="SMKW01000019">
    <property type="protein sequence ID" value="TDD50727.1"/>
    <property type="molecule type" value="Genomic_DNA"/>
</dbReference>
<feature type="transmembrane region" description="Helical" evidence="1">
    <location>
        <begin position="55"/>
        <end position="75"/>
    </location>
</feature>
<organism evidence="2 3">
    <name type="scientific">Saccharopolyspora elongata</name>
    <dbReference type="NCBI Taxonomy" id="2530387"/>
    <lineage>
        <taxon>Bacteria</taxon>
        <taxon>Bacillati</taxon>
        <taxon>Actinomycetota</taxon>
        <taxon>Actinomycetes</taxon>
        <taxon>Pseudonocardiales</taxon>
        <taxon>Pseudonocardiaceae</taxon>
        <taxon>Saccharopolyspora</taxon>
    </lineage>
</organism>
<proteinExistence type="predicted"/>
<name>A0A4V2YML6_9PSEU</name>
<protein>
    <submittedName>
        <fullName evidence="2">Uncharacterized protein</fullName>
    </submittedName>
</protein>
<evidence type="ECO:0000313" key="2">
    <source>
        <dbReference type="EMBL" id="TDD50727.1"/>
    </source>
</evidence>
<feature type="transmembrane region" description="Helical" evidence="1">
    <location>
        <begin position="95"/>
        <end position="127"/>
    </location>
</feature>
<keyword evidence="1" id="KW-0812">Transmembrane</keyword>
<keyword evidence="3" id="KW-1185">Reference proteome</keyword>
<dbReference type="OrthoDB" id="7698234at2"/>